<reference evidence="4" key="1">
    <citation type="submission" date="2021-01" db="EMBL/GenBank/DDBJ databases">
        <authorList>
            <person name="Corre E."/>
            <person name="Pelletier E."/>
            <person name="Niang G."/>
            <person name="Scheremetjew M."/>
            <person name="Finn R."/>
            <person name="Kale V."/>
            <person name="Holt S."/>
            <person name="Cochrane G."/>
            <person name="Meng A."/>
            <person name="Brown T."/>
            <person name="Cohen L."/>
        </authorList>
    </citation>
    <scope>NUCLEOTIDE SEQUENCE</scope>
    <source>
        <strain evidence="4">SAG 63-3</strain>
    </source>
</reference>
<accession>A0A7S0YST7</accession>
<dbReference type="SUPFAM" id="SSF57184">
    <property type="entry name" value="Growth factor receptor domain"/>
    <property type="match status" value="3"/>
</dbReference>
<dbReference type="Pfam" id="PF07699">
    <property type="entry name" value="Ephrin_rec_like"/>
    <property type="match status" value="4"/>
</dbReference>
<feature type="compositionally biased region" description="Pro residues" evidence="1">
    <location>
        <begin position="1312"/>
        <end position="1399"/>
    </location>
</feature>
<evidence type="ECO:0000313" key="4">
    <source>
        <dbReference type="EMBL" id="CAD8786070.1"/>
    </source>
</evidence>
<dbReference type="PANTHER" id="PTHR46967:SF1">
    <property type="entry name" value="KERATIN-ASSOCIATED PROTEIN 16-1-LIKE"/>
    <property type="match status" value="1"/>
</dbReference>
<dbReference type="PANTHER" id="PTHR46967">
    <property type="entry name" value="INSULIN-LIKE GROWTH FACTOR BINDING PROTEIN,N-TERMINAL"/>
    <property type="match status" value="1"/>
</dbReference>
<dbReference type="CDD" id="cd00185">
    <property type="entry name" value="TNFRSF"/>
    <property type="match status" value="1"/>
</dbReference>
<proteinExistence type="predicted"/>
<feature type="region of interest" description="Disordered" evidence="1">
    <location>
        <begin position="1312"/>
        <end position="1407"/>
    </location>
</feature>
<organism evidence="4">
    <name type="scientific">Polytomella parva</name>
    <dbReference type="NCBI Taxonomy" id="51329"/>
    <lineage>
        <taxon>Eukaryota</taxon>
        <taxon>Viridiplantae</taxon>
        <taxon>Chlorophyta</taxon>
        <taxon>core chlorophytes</taxon>
        <taxon>Chlorophyceae</taxon>
        <taxon>CS clade</taxon>
        <taxon>Chlamydomonadales</taxon>
        <taxon>Chlamydomonadaceae</taxon>
        <taxon>Polytomella</taxon>
    </lineage>
</organism>
<evidence type="ECO:0000259" key="3">
    <source>
        <dbReference type="Pfam" id="PF07699"/>
    </source>
</evidence>
<feature type="chain" id="PRO_5031537939" description="Tyrosine-protein kinase ephrin type A/B receptor-like domain-containing protein" evidence="2">
    <location>
        <begin position="22"/>
        <end position="1407"/>
    </location>
</feature>
<feature type="domain" description="Tyrosine-protein kinase ephrin type A/B receptor-like" evidence="3">
    <location>
        <begin position="786"/>
        <end position="826"/>
    </location>
</feature>
<dbReference type="SMART" id="SM01411">
    <property type="entry name" value="Ephrin_rec_like"/>
    <property type="match status" value="8"/>
</dbReference>
<dbReference type="EMBL" id="HBFM01028069">
    <property type="protein sequence ID" value="CAD8786070.1"/>
    <property type="molecule type" value="Transcribed_RNA"/>
</dbReference>
<keyword evidence="2" id="KW-0732">Signal</keyword>
<evidence type="ECO:0000256" key="2">
    <source>
        <dbReference type="SAM" id="SignalP"/>
    </source>
</evidence>
<dbReference type="InterPro" id="IPR011641">
    <property type="entry name" value="Tyr-kin_ephrin_A/B_rcpt-like"/>
</dbReference>
<feature type="domain" description="Tyrosine-protein kinase ephrin type A/B receptor-like" evidence="3">
    <location>
        <begin position="1238"/>
        <end position="1272"/>
    </location>
</feature>
<sequence length="1407" mass="145558">MWAKTLLCVSLLILATSFASGQVVSSPYPTLKSASITYSSTYTAYVVSMSLTHSATAATFTAAQCLSIGAYTNVSTGFIIPNWATACSLTDPYTLAFTFNTSMAFTVGDTINIFANQNNLTHTWPNSTISNFVPRTINTRILNPTFVGVYVTNAASTSVTITLTEAASTISSAVCLSALISTSSLSGVTCTVSSNIITLTGLTGVSPGITTFGISPSQTVLKTSSGLNFMTFSVNFTVYPMPTLVKASISGATITALFNYPILSIPSTASACEGFITVKKSNVAQSGWISTCALSSDYKSVVIGTTSYTFAYTDTVNLVASQTVLYNTAGIAFVGPANDLRIAAYFPAPPPTTFTASVFQTSTYNLYVGLPVTFAARITAGNNPYDTTVFDWQISYGTAAGDVSELLSWSIGAFPTVTATPFAFNTSGTFTVTFSLYRVGSSTAVVTATTSVTILGNPYIPTLTIPSLTVGAAATFGVSVTSPNATTVYYSLNYYDLASNEVPSGVGSGQSRSSLVPNNSAVNAPSYSFVNPGYRTVMLSIYDAAQFGNLLAVRNYLVNVATSSVVSAVAFSAVNSAIIVNNVATFNLSITFASASGLVYYVSYDTGDGLYAYANIVKTLTANTTSAINTYFQASFASAGNRTTTVYVRSSSSFSTGYVASYATLNVNVLSQNLTYYNGIPLHTVVPAKVPLPTGFRTTCPDGMELVFTRAIYLKGVRTANYYSDRQGQCALCPAGTASIDGYRCLACPNGYFSSSGSKECKACPPGKISLATTSSTSYVGQETLFSSCISCPRGYYQPKYGGTVCIPCDPGTINYAAGSTSCVQCPIGTYHGYGINDATNATLIASDGVNITSQFSSLYATPNTCNKCLANTFNPYPGNAIQTSIYGAVNLTTSCAVCNDGYFARTDVSPLGATSCTACPAGSFRSNSNGVLVSDLATVATEVTVSGGNCFLCPLGFYAPTSGMGRCLPCPAGTISNTLGSTGCLRCPAGQNTFDVTQYDTEASDLNTTINSNIRLAAKSSCSSVYNGFFTDLSGLPLPLPCRAGSFARVTGLSTCTVCPAGSYGSGFAQSMCIGCPLGMAQPYLGQTNCTVCAAGTFALPAPNPLTPINSTTQVGSVQCTPCGVGWYQSASKQGTCFPCPQGTYADKTGLSQCKLCPPGTEQSGTGQGACTPCKPGYYSYYGYTQCLPCPFGTVAPKQGAARCSKCGAGFYANTNTSAIACLPCQAGYYAPYHAMYSKDGASTGCFPCPFDTYSNRVGSKHCTLCPGQLSSSFPYGWANGTTSPDGLTYCTSSSAATTCMACGLLNPATARPPSPPSPPPPLPPSPPPPPPPPSPPPPSPPPPSPPPPSPPPPSPPPPSPSPPPPPLSPQPPPPSPPPPPPSPTPPLPPPTPVPPASPVETGTQT</sequence>
<dbReference type="PRINTS" id="PR01217">
    <property type="entry name" value="PRICHEXTENSN"/>
</dbReference>
<dbReference type="InterPro" id="IPR009030">
    <property type="entry name" value="Growth_fac_rcpt_cys_sf"/>
</dbReference>
<name>A0A7S0YST7_9CHLO</name>
<evidence type="ECO:0000256" key="1">
    <source>
        <dbReference type="SAM" id="MobiDB-lite"/>
    </source>
</evidence>
<protein>
    <recommendedName>
        <fullName evidence="3">Tyrosine-protein kinase ephrin type A/B receptor-like domain-containing protein</fullName>
    </recommendedName>
</protein>
<dbReference type="Gene3D" id="2.10.50.10">
    <property type="entry name" value="Tumor Necrosis Factor Receptor, subunit A, domain 2"/>
    <property type="match status" value="6"/>
</dbReference>
<feature type="domain" description="Tyrosine-protein kinase ephrin type A/B receptor-like" evidence="3">
    <location>
        <begin position="950"/>
        <end position="985"/>
    </location>
</feature>
<feature type="domain" description="Tyrosine-protein kinase ephrin type A/B receptor-like" evidence="3">
    <location>
        <begin position="1115"/>
        <end position="1151"/>
    </location>
</feature>
<feature type="signal peptide" evidence="2">
    <location>
        <begin position="1"/>
        <end position="21"/>
    </location>
</feature>
<gene>
    <name evidence="4" type="ORF">PPAR00522_LOCUS18174</name>
</gene>